<accession>A0A8J2JJ91</accession>
<comment type="caution">
    <text evidence="1">The sequence shown here is derived from an EMBL/GenBank/DDBJ whole genome shotgun (WGS) entry which is preliminary data.</text>
</comment>
<gene>
    <name evidence="1" type="ORF">AFUS01_LOCUS7577</name>
</gene>
<proteinExistence type="predicted"/>
<sequence>WSFLALIDLVFGAKWMTLPRISLEQFNSTL</sequence>
<evidence type="ECO:0000313" key="2">
    <source>
        <dbReference type="Proteomes" id="UP000708208"/>
    </source>
</evidence>
<name>A0A8J2JJ91_9HEXA</name>
<organism evidence="1 2">
    <name type="scientific">Allacma fusca</name>
    <dbReference type="NCBI Taxonomy" id="39272"/>
    <lineage>
        <taxon>Eukaryota</taxon>
        <taxon>Metazoa</taxon>
        <taxon>Ecdysozoa</taxon>
        <taxon>Arthropoda</taxon>
        <taxon>Hexapoda</taxon>
        <taxon>Collembola</taxon>
        <taxon>Symphypleona</taxon>
        <taxon>Sminthuridae</taxon>
        <taxon>Allacma</taxon>
    </lineage>
</organism>
<evidence type="ECO:0000313" key="1">
    <source>
        <dbReference type="EMBL" id="CAG7718160.1"/>
    </source>
</evidence>
<feature type="non-terminal residue" evidence="1">
    <location>
        <position position="1"/>
    </location>
</feature>
<protein>
    <submittedName>
        <fullName evidence="1">Uncharacterized protein</fullName>
    </submittedName>
</protein>
<reference evidence="1" key="1">
    <citation type="submission" date="2021-06" db="EMBL/GenBank/DDBJ databases">
        <authorList>
            <person name="Hodson N. C."/>
            <person name="Mongue J. A."/>
            <person name="Jaron S. K."/>
        </authorList>
    </citation>
    <scope>NUCLEOTIDE SEQUENCE</scope>
</reference>
<dbReference type="Proteomes" id="UP000708208">
    <property type="component" value="Unassembled WGS sequence"/>
</dbReference>
<keyword evidence="2" id="KW-1185">Reference proteome</keyword>
<dbReference type="AlphaFoldDB" id="A0A8J2JJ91"/>
<dbReference type="EMBL" id="CAJVCH010051370">
    <property type="protein sequence ID" value="CAG7718160.1"/>
    <property type="molecule type" value="Genomic_DNA"/>
</dbReference>